<proteinExistence type="predicted"/>
<accession>A0ABQ3CW53</accession>
<keyword evidence="1" id="KW-0812">Transmembrane</keyword>
<gene>
    <name evidence="2" type="ORF">GCM10008927_06060</name>
</gene>
<evidence type="ECO:0000313" key="3">
    <source>
        <dbReference type="Proteomes" id="UP000634455"/>
    </source>
</evidence>
<dbReference type="Pfam" id="PF07332">
    <property type="entry name" value="Phage_holin_3_6"/>
    <property type="match status" value="1"/>
</dbReference>
<dbReference type="Proteomes" id="UP000634455">
    <property type="component" value="Unassembled WGS sequence"/>
</dbReference>
<feature type="transmembrane region" description="Helical" evidence="1">
    <location>
        <begin position="49"/>
        <end position="70"/>
    </location>
</feature>
<dbReference type="InterPro" id="IPR009937">
    <property type="entry name" value="Phage_holin_3_6"/>
</dbReference>
<keyword evidence="1" id="KW-1133">Transmembrane helix</keyword>
<keyword evidence="1" id="KW-0472">Membrane</keyword>
<keyword evidence="3" id="KW-1185">Reference proteome</keyword>
<reference evidence="3" key="1">
    <citation type="journal article" date="2019" name="Int. J. Syst. Evol. Microbiol.">
        <title>The Global Catalogue of Microorganisms (GCM) 10K type strain sequencing project: providing services to taxonomists for standard genome sequencing and annotation.</title>
        <authorList>
            <consortium name="The Broad Institute Genomics Platform"/>
            <consortium name="The Broad Institute Genome Sequencing Center for Infectious Disease"/>
            <person name="Wu L."/>
            <person name="Ma J."/>
        </authorList>
    </citation>
    <scope>NUCLEOTIDE SEQUENCE [LARGE SCALE GENOMIC DNA]</scope>
    <source>
        <strain evidence="3">KCTC 32465</strain>
    </source>
</reference>
<dbReference type="EMBL" id="BMZF01000001">
    <property type="protein sequence ID" value="GHA44072.1"/>
    <property type="molecule type" value="Genomic_DNA"/>
</dbReference>
<evidence type="ECO:0000256" key="1">
    <source>
        <dbReference type="SAM" id="Phobius"/>
    </source>
</evidence>
<evidence type="ECO:0000313" key="2">
    <source>
        <dbReference type="EMBL" id="GHA44072.1"/>
    </source>
</evidence>
<protein>
    <submittedName>
        <fullName evidence="2">Uncharacterized protein</fullName>
    </submittedName>
</protein>
<comment type="caution">
    <text evidence="2">The sequence shown here is derived from an EMBL/GenBank/DDBJ whole genome shotgun (WGS) entry which is preliminary data.</text>
</comment>
<name>A0ABQ3CW53_9RHOB</name>
<organism evidence="2 3">
    <name type="scientific">Paramylibacter ulvae</name>
    <dbReference type="NCBI Taxonomy" id="1651968"/>
    <lineage>
        <taxon>Bacteria</taxon>
        <taxon>Pseudomonadati</taxon>
        <taxon>Pseudomonadota</taxon>
        <taxon>Alphaproteobacteria</taxon>
        <taxon>Rhodobacterales</taxon>
        <taxon>Paracoccaceae</taxon>
        <taxon>Paramylibacter</taxon>
    </lineage>
</organism>
<sequence length="120" mass="12732">MLNGIKQSAQRAAKKSALTALAIIAVLVGFGFFTAAAWTGLALAYDPMMASLIIGAAFIGVAVIFTIFSLTMGHHTVEQSSHHDQMNFTQSASSSENSNLSKLIEAFVFGMNTGMKSDQK</sequence>
<feature type="transmembrane region" description="Helical" evidence="1">
    <location>
        <begin position="21"/>
        <end position="43"/>
    </location>
</feature>
<dbReference type="RefSeq" id="WP_189639078.1">
    <property type="nucleotide sequence ID" value="NZ_BMZF01000001.1"/>
</dbReference>